<dbReference type="RefSeq" id="WP_252595017.1">
    <property type="nucleotide sequence ID" value="NZ_CP099489.1"/>
</dbReference>
<sequence length="1337" mass="140867">MHQQPARAARPRLLRTRRLAYGVLAVPLVISPLATSAQETDTADTTSPAAATDWTVLQAADAGPAPEGEDVTLITGDTVHVTATADGGHTASVTPASGTGETGFLTHEQDGDLFVVPSNLAALIPQRLDPALFNVSDLVESGFTDTKADAMPVIFTYQQDAPVPAAARAVDGDALELESVNGLGLALDKTDDTPDVAAALEQLARGANPNARSAGSGALAGLEKIWLDHPVEAMLDESVPQIGAPEAWEQGFDGTGVKVAVLDSGIDAEHADLAGQVVDAKNFSEADSTDDKAGHGTHVASTIAGTGAASDGKYVGVAPGASLLNAKVLDDFGNGSTSGVIEGMEWAAEQGADVINMSLGVTGFYSDGTDPGSMAVNTITEEHSTLFVIAAGNEGPNDGTVTSPGAADLALTVGAVDHNEDIAYFSSRGPRAGDHAVKPEITGPGVDIVAARAGGTNPLFPVNEYYAYMSGTSMATPHVAGAAALLAQARPELDAMELKSVLVGSAVPNDELRVLDQGAGRVNVPTALTGEAIAEPVAMDLGSYAYPQEPVQTEKVVTYRNLGEEPLTLDLAASAQNEDGEAAGEGVVAVSPTTLSLPAGESTTATVTVDIGVEGAGQFSGAVVATSGSGQTLSTPLSWYKEPERYNVHVEGIARDGRAAQGSFRVFDVMDGSVSAFRNWGQTDNTCTTEDWGASNCIRLAPGDYSFSGMIQTMPADLPALGYPGNTADFLNTSLVVEPEVTIDAETTLTLDARDAVEVQIETPGHETRPVNGSAVQVQLRRVAEEGAVLNHGLMVGPRTQLENTLFLQPTEPVEHGELTAYTQWTLEAPDVSFQVEGNEALELEPHYYDRYWFSDNSWQFPQLEGEHSLTVMDVGTATPEELDGVDLTGTLALVRSSDDLPVADQSNNAAAAGAAMVAVYHDKPGSDAYPGASGIRLEVPTVRLSHEEGTALLELVSPGAALAKQRPTVLATGQPASPYRYSLRLTEEGTIPADLDYVLEAEDLATVTNSFHSQLSDTVTLTESWFATAPWQNAAITFPTPTVGGPRERVDYYVPEAGLEYTQHVTTPEERYNYNWPADPQALLRLSSQRQAYEPGERLERSWMAGPLRPGLWPQESMVRIDDDSLDIRLAAFVDGSGNTAMASGSAEDGFDVKMRVIADGEEVIESNIAYGTLDIPADATDYRVEYEVDNNVPWAQLSRHAKTAWTYQSAPPAEGEARIEPLLTVDYDLDVDLQNRLPAPSERKGPLTVGFTVGHQAGAQSLPVVDASLDVSYDGGETWRAIKNLREVEGNQFVANLPSNLPKGNDGTLSLRMSATDSAGSTVEQEVLRAVGLPE</sequence>
<proteinExistence type="inferred from homology"/>
<dbReference type="PROSITE" id="PS00138">
    <property type="entry name" value="SUBTILASE_SER"/>
    <property type="match status" value="1"/>
</dbReference>
<accession>A0ABY4YXX9</accession>
<dbReference type="InterPro" id="IPR000209">
    <property type="entry name" value="Peptidase_S8/S53_dom"/>
</dbReference>
<feature type="chain" id="PRO_5047429662" evidence="10">
    <location>
        <begin position="38"/>
        <end position="1337"/>
    </location>
</feature>
<dbReference type="InterPro" id="IPR023827">
    <property type="entry name" value="Peptidase_S8_Asp-AS"/>
</dbReference>
<dbReference type="SUPFAM" id="SSF52743">
    <property type="entry name" value="Subtilisin-like"/>
    <property type="match status" value="1"/>
</dbReference>
<organism evidence="13 14">
    <name type="scientific">Ornithinimicrobium faecis</name>
    <dbReference type="NCBI Taxonomy" id="2934158"/>
    <lineage>
        <taxon>Bacteria</taxon>
        <taxon>Bacillati</taxon>
        <taxon>Actinomycetota</taxon>
        <taxon>Actinomycetes</taxon>
        <taxon>Micrococcales</taxon>
        <taxon>Ornithinimicrobiaceae</taxon>
        <taxon>Ornithinimicrobium</taxon>
    </lineage>
</organism>
<reference evidence="13" key="1">
    <citation type="submission" date="2022-06" db="EMBL/GenBank/DDBJ databases">
        <title>Ornithinimicrobium HY1793.</title>
        <authorList>
            <person name="Huang Y."/>
        </authorList>
    </citation>
    <scope>NUCLEOTIDE SEQUENCE</scope>
    <source>
        <strain evidence="13">HY1793</strain>
    </source>
</reference>
<evidence type="ECO:0000256" key="5">
    <source>
        <dbReference type="ARBA" id="ARBA00022729"/>
    </source>
</evidence>
<keyword evidence="6 8" id="KW-0378">Hydrolase</keyword>
<dbReference type="PANTHER" id="PTHR43806">
    <property type="entry name" value="PEPTIDASE S8"/>
    <property type="match status" value="1"/>
</dbReference>
<dbReference type="CDD" id="cd07487">
    <property type="entry name" value="Peptidases_S8_1"/>
    <property type="match status" value="1"/>
</dbReference>
<dbReference type="InterPro" id="IPR036852">
    <property type="entry name" value="Peptidase_S8/S53_dom_sf"/>
</dbReference>
<dbReference type="Gene3D" id="3.40.50.200">
    <property type="entry name" value="Peptidase S8/S53 domain"/>
    <property type="match status" value="1"/>
</dbReference>
<dbReference type="Proteomes" id="UP001056455">
    <property type="component" value="Chromosome"/>
</dbReference>
<feature type="domain" description="PA" evidence="12">
    <location>
        <begin position="881"/>
        <end position="953"/>
    </location>
</feature>
<evidence type="ECO:0000256" key="2">
    <source>
        <dbReference type="ARBA" id="ARBA00022512"/>
    </source>
</evidence>
<gene>
    <name evidence="13" type="ORF">NF556_07585</name>
</gene>
<dbReference type="PROSITE" id="PS51892">
    <property type="entry name" value="SUBTILASE"/>
    <property type="match status" value="1"/>
</dbReference>
<evidence type="ECO:0000313" key="13">
    <source>
        <dbReference type="EMBL" id="USQ81501.1"/>
    </source>
</evidence>
<feature type="active site" description="Charge relay system" evidence="8">
    <location>
        <position position="473"/>
    </location>
</feature>
<evidence type="ECO:0000313" key="14">
    <source>
        <dbReference type="Proteomes" id="UP001056455"/>
    </source>
</evidence>
<dbReference type="InterPro" id="IPR022398">
    <property type="entry name" value="Peptidase_S8_His-AS"/>
</dbReference>
<keyword evidence="14" id="KW-1185">Reference proteome</keyword>
<dbReference type="InterPro" id="IPR013783">
    <property type="entry name" value="Ig-like_fold"/>
</dbReference>
<dbReference type="PROSITE" id="PS00137">
    <property type="entry name" value="SUBTILASE_HIS"/>
    <property type="match status" value="1"/>
</dbReference>
<dbReference type="Gene3D" id="3.50.30.30">
    <property type="match status" value="1"/>
</dbReference>
<keyword evidence="2" id="KW-0134">Cell wall</keyword>
<dbReference type="InterPro" id="IPR050131">
    <property type="entry name" value="Peptidase_S8_subtilisin-like"/>
</dbReference>
<keyword evidence="7 8" id="KW-0720">Serine protease</keyword>
<evidence type="ECO:0000256" key="3">
    <source>
        <dbReference type="ARBA" id="ARBA00022525"/>
    </source>
</evidence>
<protein>
    <submittedName>
        <fullName evidence="13">S8 family serine peptidase</fullName>
    </submittedName>
</protein>
<feature type="active site" description="Charge relay system" evidence="8">
    <location>
        <position position="263"/>
    </location>
</feature>
<evidence type="ECO:0000259" key="12">
    <source>
        <dbReference type="Pfam" id="PF02225"/>
    </source>
</evidence>
<keyword evidence="4 8" id="KW-0645">Protease</keyword>
<dbReference type="InterPro" id="IPR023828">
    <property type="entry name" value="Peptidase_S8_Ser-AS"/>
</dbReference>
<evidence type="ECO:0000256" key="4">
    <source>
        <dbReference type="ARBA" id="ARBA00022670"/>
    </source>
</evidence>
<dbReference type="Pfam" id="PF02225">
    <property type="entry name" value="PA"/>
    <property type="match status" value="1"/>
</dbReference>
<dbReference type="InterPro" id="IPR003137">
    <property type="entry name" value="PA_domain"/>
</dbReference>
<dbReference type="InterPro" id="IPR015500">
    <property type="entry name" value="Peptidase_S8_subtilisin-rel"/>
</dbReference>
<dbReference type="PANTHER" id="PTHR43806:SF11">
    <property type="entry name" value="CEREVISIN-RELATED"/>
    <property type="match status" value="1"/>
</dbReference>
<dbReference type="PROSITE" id="PS00136">
    <property type="entry name" value="SUBTILASE_ASP"/>
    <property type="match status" value="1"/>
</dbReference>
<dbReference type="EMBL" id="CP099489">
    <property type="protein sequence ID" value="USQ81501.1"/>
    <property type="molecule type" value="Genomic_DNA"/>
</dbReference>
<comment type="similarity">
    <text evidence="1 8 9">Belongs to the peptidase S8 family.</text>
</comment>
<feature type="signal peptide" evidence="10">
    <location>
        <begin position="1"/>
        <end position="37"/>
    </location>
</feature>
<evidence type="ECO:0000256" key="7">
    <source>
        <dbReference type="ARBA" id="ARBA00022825"/>
    </source>
</evidence>
<dbReference type="Pfam" id="PF00082">
    <property type="entry name" value="Peptidase_S8"/>
    <property type="match status" value="1"/>
</dbReference>
<dbReference type="PRINTS" id="PR00723">
    <property type="entry name" value="SUBTILISIN"/>
</dbReference>
<dbReference type="SUPFAM" id="SSF52025">
    <property type="entry name" value="PA domain"/>
    <property type="match status" value="1"/>
</dbReference>
<evidence type="ECO:0000259" key="11">
    <source>
        <dbReference type="Pfam" id="PF00082"/>
    </source>
</evidence>
<evidence type="ECO:0000256" key="10">
    <source>
        <dbReference type="SAM" id="SignalP"/>
    </source>
</evidence>
<keyword evidence="3" id="KW-0964">Secreted</keyword>
<dbReference type="Gene3D" id="2.60.40.10">
    <property type="entry name" value="Immunoglobulins"/>
    <property type="match status" value="1"/>
</dbReference>
<evidence type="ECO:0000256" key="6">
    <source>
        <dbReference type="ARBA" id="ARBA00022801"/>
    </source>
</evidence>
<keyword evidence="5 10" id="KW-0732">Signal</keyword>
<feature type="active site" description="Charge relay system" evidence="8">
    <location>
        <position position="295"/>
    </location>
</feature>
<evidence type="ECO:0000256" key="8">
    <source>
        <dbReference type="PROSITE-ProRule" id="PRU01240"/>
    </source>
</evidence>
<feature type="domain" description="Peptidase S8/S53" evidence="11">
    <location>
        <begin position="254"/>
        <end position="509"/>
    </location>
</feature>
<name>A0ABY4YXX9_9MICO</name>
<evidence type="ECO:0000256" key="1">
    <source>
        <dbReference type="ARBA" id="ARBA00011073"/>
    </source>
</evidence>
<evidence type="ECO:0000256" key="9">
    <source>
        <dbReference type="RuleBase" id="RU003355"/>
    </source>
</evidence>
<dbReference type="InterPro" id="IPR046450">
    <property type="entry name" value="PA_dom_sf"/>
</dbReference>